<dbReference type="FunFam" id="3.40.605.10:FF:000007">
    <property type="entry name" value="NAD/NADP-dependent betaine aldehyde dehydrogenase"/>
    <property type="match status" value="1"/>
</dbReference>
<dbReference type="InterPro" id="IPR016160">
    <property type="entry name" value="Ald_DH_CS_CYS"/>
</dbReference>
<evidence type="ECO:0000259" key="5">
    <source>
        <dbReference type="Pfam" id="PF00171"/>
    </source>
</evidence>
<dbReference type="PANTHER" id="PTHR11699">
    <property type="entry name" value="ALDEHYDE DEHYDROGENASE-RELATED"/>
    <property type="match status" value="1"/>
</dbReference>
<feature type="domain" description="Aldehyde dehydrogenase" evidence="5">
    <location>
        <begin position="36"/>
        <end position="256"/>
    </location>
</feature>
<evidence type="ECO:0000313" key="7">
    <source>
        <dbReference type="Proteomes" id="UP000789739"/>
    </source>
</evidence>
<dbReference type="PROSITE" id="PS00687">
    <property type="entry name" value="ALDEHYDE_DEHYDR_GLU"/>
    <property type="match status" value="1"/>
</dbReference>
<dbReference type="Gene3D" id="3.40.605.10">
    <property type="entry name" value="Aldehyde Dehydrogenase, Chain A, domain 1"/>
    <property type="match status" value="1"/>
</dbReference>
<dbReference type="AlphaFoldDB" id="A0A9N9GWC7"/>
<feature type="domain" description="Aldehyde dehydrogenase" evidence="5">
    <location>
        <begin position="284"/>
        <end position="518"/>
    </location>
</feature>
<dbReference type="FunFam" id="3.40.309.10:FF:000001">
    <property type="entry name" value="Mitochondrial aldehyde dehydrogenase 2"/>
    <property type="match status" value="1"/>
</dbReference>
<evidence type="ECO:0000313" key="6">
    <source>
        <dbReference type="EMBL" id="CAG8634465.1"/>
    </source>
</evidence>
<evidence type="ECO:0000256" key="3">
    <source>
        <dbReference type="PROSITE-ProRule" id="PRU10007"/>
    </source>
</evidence>
<dbReference type="EMBL" id="CAJVPI010002054">
    <property type="protein sequence ID" value="CAG8634465.1"/>
    <property type="molecule type" value="Genomic_DNA"/>
</dbReference>
<dbReference type="OrthoDB" id="310895at2759"/>
<accession>A0A9N9GWC7</accession>
<dbReference type="InterPro" id="IPR015590">
    <property type="entry name" value="Aldehyde_DH_dom"/>
</dbReference>
<dbReference type="Proteomes" id="UP000789739">
    <property type="component" value="Unassembled WGS sequence"/>
</dbReference>
<proteinExistence type="inferred from homology"/>
<organism evidence="6 7">
    <name type="scientific">Paraglomus brasilianum</name>
    <dbReference type="NCBI Taxonomy" id="144538"/>
    <lineage>
        <taxon>Eukaryota</taxon>
        <taxon>Fungi</taxon>
        <taxon>Fungi incertae sedis</taxon>
        <taxon>Mucoromycota</taxon>
        <taxon>Glomeromycotina</taxon>
        <taxon>Glomeromycetes</taxon>
        <taxon>Paraglomerales</taxon>
        <taxon>Paraglomeraceae</taxon>
        <taxon>Paraglomus</taxon>
    </lineage>
</organism>
<feature type="active site" evidence="3">
    <location>
        <position position="293"/>
    </location>
</feature>
<dbReference type="InterPro" id="IPR016162">
    <property type="entry name" value="Ald_DH_N"/>
</dbReference>
<name>A0A9N9GWC7_9GLOM</name>
<dbReference type="CDD" id="cd07078">
    <property type="entry name" value="ALDH"/>
    <property type="match status" value="1"/>
</dbReference>
<keyword evidence="2 4" id="KW-0560">Oxidoreductase</keyword>
<dbReference type="InterPro" id="IPR016161">
    <property type="entry name" value="Ald_DH/histidinol_DH"/>
</dbReference>
<dbReference type="GO" id="GO:0016620">
    <property type="term" value="F:oxidoreductase activity, acting on the aldehyde or oxo group of donors, NAD or NADP as acceptor"/>
    <property type="evidence" value="ECO:0007669"/>
    <property type="project" value="InterPro"/>
</dbReference>
<dbReference type="InterPro" id="IPR016163">
    <property type="entry name" value="Ald_DH_C"/>
</dbReference>
<comment type="similarity">
    <text evidence="1 4">Belongs to the aldehyde dehydrogenase family.</text>
</comment>
<gene>
    <name evidence="6" type="ORF">PBRASI_LOCUS9429</name>
</gene>
<dbReference type="Pfam" id="PF00171">
    <property type="entry name" value="Aldedh"/>
    <property type="match status" value="2"/>
</dbReference>
<dbReference type="Gene3D" id="3.40.309.10">
    <property type="entry name" value="Aldehyde Dehydrogenase, Chain A, domain 2"/>
    <property type="match status" value="1"/>
</dbReference>
<sequence>MPPTPLSTPLLRFLNQISKPVTFNTYYSHNLSRTYTTLSLINPSTATPLPSVLSSTPADVSSAVHAAQEALHGHWGQLSGTERREVLRTIADGIEKRLQDFVQVEVSNAGMVKKDARDEVIDAVECFRFFAGYADKRYGESYSALSRLYHSYTVPSPYGITALITPFNYPLLLACWKLAPALACGNTVLLKPAPQTPLAALLLGKVIEDVGVDKGVVNVLPGGRDVGLEVLKNEDVRMVSFTGSLEGGRGVLRTIGNVEENLIPKSIDRSRVKDANAMEFTKPTSTIKKVLLELGGNSPLIVFSDADLSAAVEDVVMASFSNAGQNCCAGKRLYIHAAVYSTFVNKLYDRVKSLRVGDAGKDDTEVGPVVNEIALNGIVEWVERKVEAKKVEVIYGGKRMDRNGFFVYPTLLKPMTDANAEFEADEVFGPVLTIMSFDSIEEVITSANLSGYGLAAGVWTSDNSKAEYCTSKLNAGVVWVNCYNATHPYLCFGGMGNSGFGKELGVEAMREYSMLKSVSVKRDWK</sequence>
<reference evidence="6" key="1">
    <citation type="submission" date="2021-06" db="EMBL/GenBank/DDBJ databases">
        <authorList>
            <person name="Kallberg Y."/>
            <person name="Tangrot J."/>
            <person name="Rosling A."/>
        </authorList>
    </citation>
    <scope>NUCLEOTIDE SEQUENCE</scope>
    <source>
        <strain evidence="6">BR232B</strain>
    </source>
</reference>
<dbReference type="InterPro" id="IPR029510">
    <property type="entry name" value="Ald_DH_CS_GLU"/>
</dbReference>
<dbReference type="GO" id="GO:0019413">
    <property type="term" value="P:acetate biosynthetic process"/>
    <property type="evidence" value="ECO:0007669"/>
    <property type="project" value="UniProtKB-ARBA"/>
</dbReference>
<protein>
    <submittedName>
        <fullName evidence="6">8195_t:CDS:1</fullName>
    </submittedName>
</protein>
<dbReference type="SUPFAM" id="SSF53720">
    <property type="entry name" value="ALDH-like"/>
    <property type="match status" value="1"/>
</dbReference>
<evidence type="ECO:0000256" key="1">
    <source>
        <dbReference type="ARBA" id="ARBA00009986"/>
    </source>
</evidence>
<evidence type="ECO:0000256" key="2">
    <source>
        <dbReference type="ARBA" id="ARBA00023002"/>
    </source>
</evidence>
<evidence type="ECO:0000256" key="4">
    <source>
        <dbReference type="RuleBase" id="RU003345"/>
    </source>
</evidence>
<dbReference type="PROSITE" id="PS00070">
    <property type="entry name" value="ALDEHYDE_DEHYDR_CYS"/>
    <property type="match status" value="1"/>
</dbReference>
<comment type="caution">
    <text evidence="6">The sequence shown here is derived from an EMBL/GenBank/DDBJ whole genome shotgun (WGS) entry which is preliminary data.</text>
</comment>
<keyword evidence="7" id="KW-1185">Reference proteome</keyword>